<dbReference type="AlphaFoldDB" id="A0A9W4H277"/>
<reference evidence="1" key="1">
    <citation type="submission" date="2021-06" db="EMBL/GenBank/DDBJ databases">
        <authorList>
            <person name="Arsene-Ploetze F."/>
        </authorList>
    </citation>
    <scope>NUCLEOTIDE SEQUENCE</scope>
    <source>
        <strain evidence="1">SBRY1</strain>
    </source>
</reference>
<evidence type="ECO:0000313" key="2">
    <source>
        <dbReference type="Proteomes" id="UP001153328"/>
    </source>
</evidence>
<sequence length="115" mass="12415">MRGTGPAAGLGLTARLARETVVERAVNRQVPHVYGSGTGTVEAAWALRATEQHELAGDVLGLEAIVQHPAGTRLTGRFTIATEIAVRTGPDRWLTRFLRARRLDGSLNQDCPLFV</sequence>
<proteinExistence type="predicted"/>
<dbReference type="Proteomes" id="UP001153328">
    <property type="component" value="Unassembled WGS sequence"/>
</dbReference>
<keyword evidence="2" id="KW-1185">Reference proteome</keyword>
<evidence type="ECO:0000313" key="1">
    <source>
        <dbReference type="EMBL" id="CAG7645397.1"/>
    </source>
</evidence>
<gene>
    <name evidence="1" type="ORF">SBRY_40147</name>
</gene>
<accession>A0A9W4H277</accession>
<comment type="caution">
    <text evidence="1">The sequence shown here is derived from an EMBL/GenBank/DDBJ whole genome shotgun (WGS) entry which is preliminary data.</text>
</comment>
<name>A0A9W4H277_9ACTN</name>
<organism evidence="1 2">
    <name type="scientific">Actinacidiphila bryophytorum</name>
    <dbReference type="NCBI Taxonomy" id="1436133"/>
    <lineage>
        <taxon>Bacteria</taxon>
        <taxon>Bacillati</taxon>
        <taxon>Actinomycetota</taxon>
        <taxon>Actinomycetes</taxon>
        <taxon>Kitasatosporales</taxon>
        <taxon>Streptomycetaceae</taxon>
        <taxon>Actinacidiphila</taxon>
    </lineage>
</organism>
<dbReference type="EMBL" id="CAJVAX010000018">
    <property type="protein sequence ID" value="CAG7645397.1"/>
    <property type="molecule type" value="Genomic_DNA"/>
</dbReference>
<protein>
    <submittedName>
        <fullName evidence="1">Uncharacterized protein</fullName>
    </submittedName>
</protein>